<keyword evidence="2" id="KW-1133">Transmembrane helix</keyword>
<keyword evidence="2" id="KW-0472">Membrane</keyword>
<feature type="transmembrane region" description="Helical" evidence="2">
    <location>
        <begin position="47"/>
        <end position="70"/>
    </location>
</feature>
<evidence type="ECO:0008006" key="5">
    <source>
        <dbReference type="Google" id="ProtNLM"/>
    </source>
</evidence>
<evidence type="ECO:0000256" key="2">
    <source>
        <dbReference type="SAM" id="Phobius"/>
    </source>
</evidence>
<keyword evidence="4" id="KW-1185">Reference proteome</keyword>
<evidence type="ECO:0000313" key="4">
    <source>
        <dbReference type="Proteomes" id="UP001183388"/>
    </source>
</evidence>
<feature type="region of interest" description="Disordered" evidence="1">
    <location>
        <begin position="186"/>
        <end position="208"/>
    </location>
</feature>
<comment type="caution">
    <text evidence="3">The sequence shown here is derived from an EMBL/GenBank/DDBJ whole genome shotgun (WGS) entry which is preliminary data.</text>
</comment>
<keyword evidence="2" id="KW-0812">Transmembrane</keyword>
<accession>A0ABU2LE30</accession>
<name>A0ABU2LE30_9ACTN</name>
<organism evidence="3 4">
    <name type="scientific">Streptomyces boetiae</name>
    <dbReference type="NCBI Taxonomy" id="3075541"/>
    <lineage>
        <taxon>Bacteria</taxon>
        <taxon>Bacillati</taxon>
        <taxon>Actinomycetota</taxon>
        <taxon>Actinomycetes</taxon>
        <taxon>Kitasatosporales</taxon>
        <taxon>Streptomycetaceae</taxon>
        <taxon>Streptomyces</taxon>
    </lineage>
</organism>
<proteinExistence type="predicted"/>
<evidence type="ECO:0000313" key="3">
    <source>
        <dbReference type="EMBL" id="MDT0309850.1"/>
    </source>
</evidence>
<dbReference type="RefSeq" id="WP_311632816.1">
    <property type="nucleotide sequence ID" value="NZ_JAVREN010000048.1"/>
</dbReference>
<dbReference type="Proteomes" id="UP001183388">
    <property type="component" value="Unassembled WGS sequence"/>
</dbReference>
<evidence type="ECO:0000256" key="1">
    <source>
        <dbReference type="SAM" id="MobiDB-lite"/>
    </source>
</evidence>
<dbReference type="EMBL" id="JAVREN010000048">
    <property type="protein sequence ID" value="MDT0309850.1"/>
    <property type="molecule type" value="Genomic_DNA"/>
</dbReference>
<gene>
    <name evidence="3" type="ORF">RM780_23260</name>
</gene>
<protein>
    <recommendedName>
        <fullName evidence="5">DUF4179 domain-containing protein</fullName>
    </recommendedName>
</protein>
<feature type="region of interest" description="Disordered" evidence="1">
    <location>
        <begin position="358"/>
        <end position="378"/>
    </location>
</feature>
<sequence>MTTEHHDFERDLGTLLRRTGDDFLTDTEALLAEGLRRGRARQWRRRAAMATGAASAAAVALAAVLIPGLGDDGSSTVAAPSTGEDMVETLDALLPDPVAITRVESAAGYANEAAPHVLVELDDGVSLHVSLERYAGADAEFIVEPGCIPGESAPPEDCVSRTLADGSLVSAYAYTPFLEGESAELDATDGTGAEGDAEAPSADDATEPDLAVGEALSWGAWRTTPARPAATESGVRSVSVTLARDTAGLDDPVAYEPPLSLEQLADVAAAEVWQETLDEVDRQYGAPEEEEVPEGEEFGGALVEADVPPERLREIFGGLAPDGLRLGELVAEEQSAGSAYFPVSSPAGNGEVSVNAWVPDPDAPPAGEDGGAPGPRDVEDDGCELLPDPGDGTRIFRCVSDAPDSRYILLDLYYPDGSSIDISVDAAGGPLPLTVEELTEIAADDAWRDLLA</sequence>
<reference evidence="4" key="1">
    <citation type="submission" date="2023-07" db="EMBL/GenBank/DDBJ databases">
        <title>30 novel species of actinomycetes from the DSMZ collection.</title>
        <authorList>
            <person name="Nouioui I."/>
        </authorList>
    </citation>
    <scope>NUCLEOTIDE SEQUENCE [LARGE SCALE GENOMIC DNA]</scope>
    <source>
        <strain evidence="4">DSM 44917</strain>
    </source>
</reference>